<gene>
    <name evidence="2" type="ORF">Ocin01_13850</name>
</gene>
<keyword evidence="3" id="KW-1185">Reference proteome</keyword>
<dbReference type="AlphaFoldDB" id="A0A1D2MIV3"/>
<reference evidence="2 3" key="1">
    <citation type="journal article" date="2016" name="Genome Biol. Evol.">
        <title>Gene Family Evolution Reflects Adaptation to Soil Environmental Stressors in the Genome of the Collembolan Orchesella cincta.</title>
        <authorList>
            <person name="Faddeeva-Vakhrusheva A."/>
            <person name="Derks M.F."/>
            <person name="Anvar S.Y."/>
            <person name="Agamennone V."/>
            <person name="Suring W."/>
            <person name="Smit S."/>
            <person name="van Straalen N.M."/>
            <person name="Roelofs D."/>
        </authorList>
    </citation>
    <scope>NUCLEOTIDE SEQUENCE [LARGE SCALE GENOMIC DNA]</scope>
    <source>
        <tissue evidence="2">Mixed pool</tissue>
    </source>
</reference>
<protein>
    <recommendedName>
        <fullName evidence="4">Secreted protein</fullName>
    </recommendedName>
</protein>
<evidence type="ECO:0000313" key="2">
    <source>
        <dbReference type="EMBL" id="ODM92832.1"/>
    </source>
</evidence>
<name>A0A1D2MIV3_ORCCI</name>
<sequence length="113" mass="12718">MVSFKFLAVLSAVLCSFILNEADADQNWACMVLCGDILGGDNGPMYRPDYGWVDPIMGIENQPTSDSQDFERRILDNMGNSSKGNPKFILNFVSAHQCYYCCSVFNWNKTKVK</sequence>
<evidence type="ECO:0000313" key="3">
    <source>
        <dbReference type="Proteomes" id="UP000094527"/>
    </source>
</evidence>
<evidence type="ECO:0000256" key="1">
    <source>
        <dbReference type="SAM" id="SignalP"/>
    </source>
</evidence>
<evidence type="ECO:0008006" key="4">
    <source>
        <dbReference type="Google" id="ProtNLM"/>
    </source>
</evidence>
<proteinExistence type="predicted"/>
<feature type="chain" id="PRO_5008904098" description="Secreted protein" evidence="1">
    <location>
        <begin position="25"/>
        <end position="113"/>
    </location>
</feature>
<comment type="caution">
    <text evidence="2">The sequence shown here is derived from an EMBL/GenBank/DDBJ whole genome shotgun (WGS) entry which is preliminary data.</text>
</comment>
<organism evidence="2 3">
    <name type="scientific">Orchesella cincta</name>
    <name type="common">Springtail</name>
    <name type="synonym">Podura cincta</name>
    <dbReference type="NCBI Taxonomy" id="48709"/>
    <lineage>
        <taxon>Eukaryota</taxon>
        <taxon>Metazoa</taxon>
        <taxon>Ecdysozoa</taxon>
        <taxon>Arthropoda</taxon>
        <taxon>Hexapoda</taxon>
        <taxon>Collembola</taxon>
        <taxon>Entomobryomorpha</taxon>
        <taxon>Entomobryoidea</taxon>
        <taxon>Orchesellidae</taxon>
        <taxon>Orchesellinae</taxon>
        <taxon>Orchesella</taxon>
    </lineage>
</organism>
<accession>A0A1D2MIV3</accession>
<feature type="signal peptide" evidence="1">
    <location>
        <begin position="1"/>
        <end position="24"/>
    </location>
</feature>
<dbReference type="EMBL" id="LJIJ01001137">
    <property type="protein sequence ID" value="ODM92832.1"/>
    <property type="molecule type" value="Genomic_DNA"/>
</dbReference>
<keyword evidence="1" id="KW-0732">Signal</keyword>
<dbReference type="Proteomes" id="UP000094527">
    <property type="component" value="Unassembled WGS sequence"/>
</dbReference>